<evidence type="ECO:0000256" key="7">
    <source>
        <dbReference type="ARBA" id="ARBA00022989"/>
    </source>
</evidence>
<dbReference type="EMBL" id="JAJEPX010000055">
    <property type="protein sequence ID" value="MCC2177790.1"/>
    <property type="molecule type" value="Genomic_DNA"/>
</dbReference>
<evidence type="ECO:0000256" key="2">
    <source>
        <dbReference type="ARBA" id="ARBA00006742"/>
    </source>
</evidence>
<evidence type="ECO:0000313" key="11">
    <source>
        <dbReference type="EMBL" id="MCC2177790.1"/>
    </source>
</evidence>
<keyword evidence="8" id="KW-0811">Translocation</keyword>
<evidence type="ECO:0000256" key="4">
    <source>
        <dbReference type="ARBA" id="ARBA00022475"/>
    </source>
</evidence>
<evidence type="ECO:0000256" key="10">
    <source>
        <dbReference type="SAM" id="Phobius"/>
    </source>
</evidence>
<evidence type="ECO:0000256" key="9">
    <source>
        <dbReference type="ARBA" id="ARBA00023136"/>
    </source>
</evidence>
<evidence type="ECO:0000256" key="1">
    <source>
        <dbReference type="ARBA" id="ARBA00004162"/>
    </source>
</evidence>
<comment type="caution">
    <text evidence="11">The sequence shown here is derived from an EMBL/GenBank/DDBJ whole genome shotgun (WGS) entry which is preliminary data.</text>
</comment>
<keyword evidence="4" id="KW-1003">Cell membrane</keyword>
<dbReference type="PANTHER" id="PTHR33909">
    <property type="entry name" value="SEC TRANSLOCON ACCESSORY COMPLEX SUBUNIT YAJC"/>
    <property type="match status" value="1"/>
</dbReference>
<keyword evidence="9 10" id="KW-0472">Membrane</keyword>
<accession>A0AAW4W252</accession>
<keyword evidence="3" id="KW-0813">Transport</keyword>
<comment type="subcellular location">
    <subcellularLocation>
        <location evidence="1">Cell membrane</location>
        <topology evidence="1">Single-pass membrane protein</topology>
    </subcellularLocation>
</comment>
<proteinExistence type="inferred from homology"/>
<dbReference type="NCBIfam" id="TIGR00739">
    <property type="entry name" value="yajC"/>
    <property type="match status" value="1"/>
</dbReference>
<dbReference type="GeneID" id="98661106"/>
<sequence length="117" mass="13271">MVMALDKMPALSDYGAIIANILPFVVLIVVFYFFLIRPQRKRDKQERDMRNSIEIGDEISTIGGFIGRVVNIKDDVLVIESSSDRTKLKIYRWAIRGKEAPATETVEAPKEAKKDAK</sequence>
<keyword evidence="7 10" id="KW-1133">Transmembrane helix</keyword>
<keyword evidence="5 10" id="KW-0812">Transmembrane</keyword>
<protein>
    <submittedName>
        <fullName evidence="11">Preprotein translocase subunit YajC</fullName>
    </submittedName>
</protein>
<dbReference type="GO" id="GO:0005886">
    <property type="term" value="C:plasma membrane"/>
    <property type="evidence" value="ECO:0007669"/>
    <property type="project" value="UniProtKB-SubCell"/>
</dbReference>
<keyword evidence="12" id="KW-1185">Reference proteome</keyword>
<dbReference type="InterPro" id="IPR003849">
    <property type="entry name" value="Preprotein_translocase_YajC"/>
</dbReference>
<dbReference type="PANTHER" id="PTHR33909:SF1">
    <property type="entry name" value="SEC TRANSLOCON ACCESSORY COMPLEX SUBUNIT YAJC"/>
    <property type="match status" value="1"/>
</dbReference>
<keyword evidence="6" id="KW-0653">Protein transport</keyword>
<feature type="transmembrane region" description="Helical" evidence="10">
    <location>
        <begin position="14"/>
        <end position="35"/>
    </location>
</feature>
<gene>
    <name evidence="11" type="primary">yajC</name>
    <name evidence="11" type="ORF">LKD22_11765</name>
</gene>
<evidence type="ECO:0000313" key="12">
    <source>
        <dbReference type="Proteomes" id="UP001298753"/>
    </source>
</evidence>
<dbReference type="RefSeq" id="WP_227601181.1">
    <property type="nucleotide sequence ID" value="NZ_JAJEPX010000055.1"/>
</dbReference>
<organism evidence="11 12">
    <name type="scientific">Agathobaculum butyriciproducens</name>
    <dbReference type="NCBI Taxonomy" id="1628085"/>
    <lineage>
        <taxon>Bacteria</taxon>
        <taxon>Bacillati</taxon>
        <taxon>Bacillota</taxon>
        <taxon>Clostridia</taxon>
        <taxon>Eubacteriales</taxon>
        <taxon>Butyricicoccaceae</taxon>
        <taxon>Agathobaculum</taxon>
    </lineage>
</organism>
<reference evidence="11 12" key="1">
    <citation type="submission" date="2021-10" db="EMBL/GenBank/DDBJ databases">
        <title>Anaerobic single-cell dispensing facilitates the cultivation of human gut bacteria.</title>
        <authorList>
            <person name="Afrizal A."/>
        </authorList>
    </citation>
    <scope>NUCLEOTIDE SEQUENCE [LARGE SCALE GENOMIC DNA]</scope>
    <source>
        <strain evidence="11 12">CLA-AA-H270</strain>
    </source>
</reference>
<dbReference type="Proteomes" id="UP001298753">
    <property type="component" value="Unassembled WGS sequence"/>
</dbReference>
<dbReference type="PRINTS" id="PR01853">
    <property type="entry name" value="YAJCTRNLCASE"/>
</dbReference>
<evidence type="ECO:0000256" key="8">
    <source>
        <dbReference type="ARBA" id="ARBA00023010"/>
    </source>
</evidence>
<dbReference type="SMART" id="SM01323">
    <property type="entry name" value="YajC"/>
    <property type="match status" value="1"/>
</dbReference>
<dbReference type="GO" id="GO:0015031">
    <property type="term" value="P:protein transport"/>
    <property type="evidence" value="ECO:0007669"/>
    <property type="project" value="UniProtKB-KW"/>
</dbReference>
<comment type="similarity">
    <text evidence="2">Belongs to the YajC family.</text>
</comment>
<evidence type="ECO:0000256" key="3">
    <source>
        <dbReference type="ARBA" id="ARBA00022448"/>
    </source>
</evidence>
<name>A0AAW4W252_9FIRM</name>
<evidence type="ECO:0000256" key="6">
    <source>
        <dbReference type="ARBA" id="ARBA00022927"/>
    </source>
</evidence>
<evidence type="ECO:0000256" key="5">
    <source>
        <dbReference type="ARBA" id="ARBA00022692"/>
    </source>
</evidence>
<dbReference type="Pfam" id="PF02699">
    <property type="entry name" value="YajC"/>
    <property type="match status" value="1"/>
</dbReference>
<dbReference type="AlphaFoldDB" id="A0AAW4W252"/>